<comment type="caution">
    <text evidence="2">The sequence shown here is derived from an EMBL/GenBank/DDBJ whole genome shotgun (WGS) entry which is preliminary data.</text>
</comment>
<proteinExistence type="predicted"/>
<evidence type="ECO:0000256" key="1">
    <source>
        <dbReference type="SAM" id="MobiDB-lite"/>
    </source>
</evidence>
<protein>
    <submittedName>
        <fullName evidence="2">Uncharacterized protein</fullName>
    </submittedName>
</protein>
<accession>A0A4Z2GQ05</accession>
<dbReference type="Proteomes" id="UP000314294">
    <property type="component" value="Unassembled WGS sequence"/>
</dbReference>
<reference evidence="2 3" key="1">
    <citation type="submission" date="2019-03" db="EMBL/GenBank/DDBJ databases">
        <title>First draft genome of Liparis tanakae, snailfish: a comprehensive survey of snailfish specific genes.</title>
        <authorList>
            <person name="Kim W."/>
            <person name="Song I."/>
            <person name="Jeong J.-H."/>
            <person name="Kim D."/>
            <person name="Kim S."/>
            <person name="Ryu S."/>
            <person name="Song J.Y."/>
            <person name="Lee S.K."/>
        </authorList>
    </citation>
    <scope>NUCLEOTIDE SEQUENCE [LARGE SCALE GENOMIC DNA]</scope>
    <source>
        <tissue evidence="2">Muscle</tissue>
    </source>
</reference>
<evidence type="ECO:0000313" key="2">
    <source>
        <dbReference type="EMBL" id="TNN55637.1"/>
    </source>
</evidence>
<evidence type="ECO:0000313" key="3">
    <source>
        <dbReference type="Proteomes" id="UP000314294"/>
    </source>
</evidence>
<sequence>MPNMVGAVPPCSLGRAELKYIGVAGAGLDEAELPELPAQQSQHGAVDVVQADARGAQRQAGALDLQHGLVQLRLCRAESSVKEMGAARGSGSVGSIPSSNDRGVGQEVGAMDTILIVKLEDQHRVYEGPERVRHRPRLQHGTHVSLVEPRVGGRRTVVPQHRAWKRIGGETQWLLSTTPSSSVLWTRSMPVKAAAPSFPDRGPSHSSLPGSLRGTNRMAWSGRPFP</sequence>
<organism evidence="2 3">
    <name type="scientific">Liparis tanakae</name>
    <name type="common">Tanaka's snailfish</name>
    <dbReference type="NCBI Taxonomy" id="230148"/>
    <lineage>
        <taxon>Eukaryota</taxon>
        <taxon>Metazoa</taxon>
        <taxon>Chordata</taxon>
        <taxon>Craniata</taxon>
        <taxon>Vertebrata</taxon>
        <taxon>Euteleostomi</taxon>
        <taxon>Actinopterygii</taxon>
        <taxon>Neopterygii</taxon>
        <taxon>Teleostei</taxon>
        <taxon>Neoteleostei</taxon>
        <taxon>Acanthomorphata</taxon>
        <taxon>Eupercaria</taxon>
        <taxon>Perciformes</taxon>
        <taxon>Cottioidei</taxon>
        <taxon>Cottales</taxon>
        <taxon>Liparidae</taxon>
        <taxon>Liparis</taxon>
    </lineage>
</organism>
<name>A0A4Z2GQ05_9TELE</name>
<gene>
    <name evidence="2" type="ORF">EYF80_034153</name>
</gene>
<dbReference type="AlphaFoldDB" id="A0A4Z2GQ05"/>
<dbReference type="EMBL" id="SRLO01000450">
    <property type="protein sequence ID" value="TNN55637.1"/>
    <property type="molecule type" value="Genomic_DNA"/>
</dbReference>
<keyword evidence="3" id="KW-1185">Reference proteome</keyword>
<feature type="region of interest" description="Disordered" evidence="1">
    <location>
        <begin position="194"/>
        <end position="226"/>
    </location>
</feature>